<dbReference type="PROSITE" id="PS50054">
    <property type="entry name" value="TYR_PHOSPHATASE_DUAL"/>
    <property type="match status" value="1"/>
</dbReference>
<dbReference type="GO" id="GO:0043409">
    <property type="term" value="P:negative regulation of MAPK cascade"/>
    <property type="evidence" value="ECO:0007669"/>
    <property type="project" value="TreeGrafter"/>
</dbReference>
<dbReference type="EMBL" id="CAMXCT010006135">
    <property type="protein sequence ID" value="CAI4014017.1"/>
    <property type="molecule type" value="Genomic_DNA"/>
</dbReference>
<comment type="caution">
    <text evidence="7">The sequence shown here is derived from an EMBL/GenBank/DDBJ whole genome shotgun (WGS) entry which is preliminary data.</text>
</comment>
<dbReference type="InterPro" id="IPR020422">
    <property type="entry name" value="TYR_PHOSPHATASE_DUAL_dom"/>
</dbReference>
<dbReference type="Pfam" id="PF00782">
    <property type="entry name" value="DSPc"/>
    <property type="match status" value="1"/>
</dbReference>
<dbReference type="GO" id="GO:0005737">
    <property type="term" value="C:cytoplasm"/>
    <property type="evidence" value="ECO:0007669"/>
    <property type="project" value="TreeGrafter"/>
</dbReference>
<dbReference type="CDD" id="cd14498">
    <property type="entry name" value="DSP"/>
    <property type="match status" value="1"/>
</dbReference>
<keyword evidence="4" id="KW-0904">Protein phosphatase</keyword>
<evidence type="ECO:0000256" key="4">
    <source>
        <dbReference type="ARBA" id="ARBA00022912"/>
    </source>
</evidence>
<accession>A0A9P1DP44</accession>
<dbReference type="InterPro" id="IPR000387">
    <property type="entry name" value="Tyr_Pase_dom"/>
</dbReference>
<dbReference type="OrthoDB" id="10252009at2759"/>
<name>A0A9P1DP44_9DINO</name>
<dbReference type="Gene3D" id="3.90.190.10">
    <property type="entry name" value="Protein tyrosine phosphatase superfamily"/>
    <property type="match status" value="1"/>
</dbReference>
<dbReference type="SMART" id="SM00195">
    <property type="entry name" value="DSPc"/>
    <property type="match status" value="1"/>
</dbReference>
<comment type="similarity">
    <text evidence="1">Belongs to the protein-tyrosine phosphatase family. Non-receptor class dual specificity subfamily.</text>
</comment>
<keyword evidence="3" id="KW-0378">Hydrolase</keyword>
<protein>
    <recommendedName>
        <fullName evidence="2">protein-tyrosine-phosphatase</fullName>
        <ecNumber evidence="2">3.1.3.48</ecNumber>
    </recommendedName>
</protein>
<evidence type="ECO:0000313" key="7">
    <source>
        <dbReference type="EMBL" id="CAI4014017.1"/>
    </source>
</evidence>
<keyword evidence="9" id="KW-1185">Reference proteome</keyword>
<dbReference type="Proteomes" id="UP001152797">
    <property type="component" value="Unassembled WGS sequence"/>
</dbReference>
<dbReference type="GO" id="GO:0004725">
    <property type="term" value="F:protein tyrosine phosphatase activity"/>
    <property type="evidence" value="ECO:0007669"/>
    <property type="project" value="UniProtKB-EC"/>
</dbReference>
<dbReference type="EC" id="3.1.3.48" evidence="2"/>
<evidence type="ECO:0000259" key="6">
    <source>
        <dbReference type="PROSITE" id="PS50056"/>
    </source>
</evidence>
<dbReference type="SUPFAM" id="SSF52799">
    <property type="entry name" value="(Phosphotyrosine protein) phosphatases II"/>
    <property type="match status" value="1"/>
</dbReference>
<dbReference type="InterPro" id="IPR000340">
    <property type="entry name" value="Dual-sp_phosphatase_cat-dom"/>
</dbReference>
<dbReference type="EMBL" id="CAMXCT030006135">
    <property type="protein sequence ID" value="CAL4801329.1"/>
    <property type="molecule type" value="Genomic_DNA"/>
</dbReference>
<organism evidence="7">
    <name type="scientific">Cladocopium goreaui</name>
    <dbReference type="NCBI Taxonomy" id="2562237"/>
    <lineage>
        <taxon>Eukaryota</taxon>
        <taxon>Sar</taxon>
        <taxon>Alveolata</taxon>
        <taxon>Dinophyceae</taxon>
        <taxon>Suessiales</taxon>
        <taxon>Symbiodiniaceae</taxon>
        <taxon>Cladocopium</taxon>
    </lineage>
</organism>
<evidence type="ECO:0000313" key="9">
    <source>
        <dbReference type="Proteomes" id="UP001152797"/>
    </source>
</evidence>
<dbReference type="PANTHER" id="PTHR10159:SF519">
    <property type="entry name" value="DUAL SPECIFICITY PROTEIN PHOSPHATASE MPK3"/>
    <property type="match status" value="1"/>
</dbReference>
<feature type="domain" description="Tyrosine specific protein phosphatases" evidence="6">
    <location>
        <begin position="99"/>
        <end position="167"/>
    </location>
</feature>
<evidence type="ECO:0000259" key="5">
    <source>
        <dbReference type="PROSITE" id="PS50054"/>
    </source>
</evidence>
<evidence type="ECO:0000313" key="8">
    <source>
        <dbReference type="EMBL" id="CAL1167392.1"/>
    </source>
</evidence>
<gene>
    <name evidence="7" type="ORF">C1SCF055_LOCUS38948</name>
</gene>
<evidence type="ECO:0000256" key="1">
    <source>
        <dbReference type="ARBA" id="ARBA00008601"/>
    </source>
</evidence>
<evidence type="ECO:0000256" key="3">
    <source>
        <dbReference type="ARBA" id="ARBA00022801"/>
    </source>
</evidence>
<dbReference type="InterPro" id="IPR029021">
    <property type="entry name" value="Prot-tyrosine_phosphatase-like"/>
</dbReference>
<reference evidence="7" key="1">
    <citation type="submission" date="2022-10" db="EMBL/GenBank/DDBJ databases">
        <authorList>
            <person name="Chen Y."/>
            <person name="Dougan E. K."/>
            <person name="Chan C."/>
            <person name="Rhodes N."/>
            <person name="Thang M."/>
        </authorList>
    </citation>
    <scope>NUCLEOTIDE SEQUENCE</scope>
</reference>
<proteinExistence type="inferred from homology"/>
<evidence type="ECO:0000256" key="2">
    <source>
        <dbReference type="ARBA" id="ARBA00013064"/>
    </source>
</evidence>
<dbReference type="EMBL" id="CAMXCT020006135">
    <property type="protein sequence ID" value="CAL1167392.1"/>
    <property type="molecule type" value="Genomic_DNA"/>
</dbReference>
<reference evidence="8" key="2">
    <citation type="submission" date="2024-04" db="EMBL/GenBank/DDBJ databases">
        <authorList>
            <person name="Chen Y."/>
            <person name="Shah S."/>
            <person name="Dougan E. K."/>
            <person name="Thang M."/>
            <person name="Chan C."/>
        </authorList>
    </citation>
    <scope>NUCLEOTIDE SEQUENCE [LARGE SCALE GENOMIC DNA]</scope>
</reference>
<sequence length="229" mass="25841">MSDPHSKIEDVLKLSLDAAAGEHIDVSCAAEREQVFQILPGLFLGSEFGASNSFVINSCNIRVIINLTSGHAKIPNHFDKCRYVNYELVDQPGEDILSHAIREGVKEIHSALQAKEPVMVHCSAALSRSATVVVAYVMCYEGKNLSQAVEHVTRRRGRRLRINPSFWMALAQWERELQDDDSAMPSFDFTDWWIEVFGNMGIPEDKIRQALIIGNWTNFEKAFQSMLET</sequence>
<dbReference type="PROSITE" id="PS50056">
    <property type="entry name" value="TYR_PHOSPHATASE_2"/>
    <property type="match status" value="1"/>
</dbReference>
<dbReference type="PANTHER" id="PTHR10159">
    <property type="entry name" value="DUAL SPECIFICITY PROTEIN PHOSPHATASE"/>
    <property type="match status" value="1"/>
</dbReference>
<feature type="domain" description="Tyrosine-protein phosphatase" evidence="5">
    <location>
        <begin position="34"/>
        <end position="179"/>
    </location>
</feature>
<dbReference type="AlphaFoldDB" id="A0A9P1DP44"/>